<evidence type="ECO:0000256" key="9">
    <source>
        <dbReference type="RuleBase" id="RU003662"/>
    </source>
</evidence>
<dbReference type="InterPro" id="IPR013785">
    <property type="entry name" value="Aldolase_TIM"/>
</dbReference>
<dbReference type="Proteomes" id="UP000662618">
    <property type="component" value="Unassembled WGS sequence"/>
</dbReference>
<dbReference type="InterPro" id="IPR011060">
    <property type="entry name" value="RibuloseP-bd_barrel"/>
</dbReference>
<keyword evidence="3 8" id="KW-0028">Amino-acid biosynthesis</keyword>
<dbReference type="Gene3D" id="3.20.20.70">
    <property type="entry name" value="Aldolase class I"/>
    <property type="match status" value="1"/>
</dbReference>
<keyword evidence="11" id="KW-1185">Reference proteome</keyword>
<dbReference type="AlphaFoldDB" id="A0A9N8QPE8"/>
<evidence type="ECO:0000256" key="1">
    <source>
        <dbReference type="ARBA" id="ARBA00004733"/>
    </source>
</evidence>
<dbReference type="EMBL" id="CAJIMS010000001">
    <property type="protein sequence ID" value="CAD7796714.1"/>
    <property type="molecule type" value="Genomic_DNA"/>
</dbReference>
<accession>A0A9N8QPE8</accession>
<dbReference type="GO" id="GO:0005829">
    <property type="term" value="C:cytosol"/>
    <property type="evidence" value="ECO:0007669"/>
    <property type="project" value="TreeGrafter"/>
</dbReference>
<dbReference type="Pfam" id="PF00290">
    <property type="entry name" value="Trp_syntA"/>
    <property type="match status" value="1"/>
</dbReference>
<evidence type="ECO:0000256" key="6">
    <source>
        <dbReference type="ARBA" id="ARBA00023239"/>
    </source>
</evidence>
<evidence type="ECO:0000256" key="4">
    <source>
        <dbReference type="ARBA" id="ARBA00022822"/>
    </source>
</evidence>
<keyword evidence="5 8" id="KW-0057">Aromatic amino acid biosynthesis</keyword>
<dbReference type="InterPro" id="IPR018204">
    <property type="entry name" value="Trp_synthase_alpha_AS"/>
</dbReference>
<reference evidence="10" key="1">
    <citation type="submission" date="2020-12" db="EMBL/GenBank/DDBJ databases">
        <authorList>
            <person name="Rodrigo-Torres L."/>
            <person name="Arahal R. D."/>
            <person name="Lucena T."/>
        </authorList>
    </citation>
    <scope>NUCLEOTIDE SEQUENCE</scope>
    <source>
        <strain evidence="10">CECT 9390</strain>
    </source>
</reference>
<dbReference type="NCBIfam" id="TIGR00262">
    <property type="entry name" value="trpA"/>
    <property type="match status" value="1"/>
</dbReference>
<evidence type="ECO:0000313" key="10">
    <source>
        <dbReference type="EMBL" id="CAD7796714.1"/>
    </source>
</evidence>
<comment type="similarity">
    <text evidence="8 9">Belongs to the TrpA family.</text>
</comment>
<sequence length="244" mass="27107">MKKLNIYFTAGIPQLEDTADIIKLIQNAGADMMEIGMPYSDPVADGPVIQKAHELALENGMTIEKLFSQLKSIKNEIKIPVILMGYINPVLSFGFEKFCIECSESVVSGLIIPDLPAIEFEKNYQQILEKYNLNFTFLITPETSDERILYLDSLSSGFLYAVSSSSTTGNENAVLKNEDYLSRIASLQLKNPVMIGFGIKSKEDFENVTEKADGGIIGTAFVNILLNDKDWKINAIDFIQSIKA</sequence>
<evidence type="ECO:0000256" key="2">
    <source>
        <dbReference type="ARBA" id="ARBA00011270"/>
    </source>
</evidence>
<comment type="catalytic activity">
    <reaction evidence="7 8">
        <text>(1S,2R)-1-C-(indol-3-yl)glycerol 3-phosphate + L-serine = D-glyceraldehyde 3-phosphate + L-tryptophan + H2O</text>
        <dbReference type="Rhea" id="RHEA:10532"/>
        <dbReference type="ChEBI" id="CHEBI:15377"/>
        <dbReference type="ChEBI" id="CHEBI:33384"/>
        <dbReference type="ChEBI" id="CHEBI:57912"/>
        <dbReference type="ChEBI" id="CHEBI:58866"/>
        <dbReference type="ChEBI" id="CHEBI:59776"/>
        <dbReference type="EC" id="4.2.1.20"/>
    </reaction>
</comment>
<dbReference type="SUPFAM" id="SSF51366">
    <property type="entry name" value="Ribulose-phoshate binding barrel"/>
    <property type="match status" value="1"/>
</dbReference>
<dbReference type="PANTHER" id="PTHR43406">
    <property type="entry name" value="TRYPTOPHAN SYNTHASE, ALPHA CHAIN"/>
    <property type="match status" value="1"/>
</dbReference>
<proteinExistence type="inferred from homology"/>
<organism evidence="10 11">
    <name type="scientific">Chryseobacterium aquaeductus</name>
    <dbReference type="NCBI Taxonomy" id="2675056"/>
    <lineage>
        <taxon>Bacteria</taxon>
        <taxon>Pseudomonadati</taxon>
        <taxon>Bacteroidota</taxon>
        <taxon>Flavobacteriia</taxon>
        <taxon>Flavobacteriales</taxon>
        <taxon>Weeksellaceae</taxon>
        <taxon>Chryseobacterium group</taxon>
        <taxon>Chryseobacterium</taxon>
    </lineage>
</organism>
<gene>
    <name evidence="8 10" type="primary">trpA</name>
    <name evidence="10" type="ORF">CHRY9390_00047</name>
</gene>
<name>A0A9N8QPE8_9FLAO</name>
<dbReference type="EC" id="4.2.1.20" evidence="8"/>
<dbReference type="InterPro" id="IPR002028">
    <property type="entry name" value="Trp_synthase_suA"/>
</dbReference>
<comment type="pathway">
    <text evidence="1 8">Amino-acid biosynthesis; L-tryptophan biosynthesis; L-tryptophan from chorismate: step 5/5.</text>
</comment>
<dbReference type="PANTHER" id="PTHR43406:SF1">
    <property type="entry name" value="TRYPTOPHAN SYNTHASE ALPHA CHAIN, CHLOROPLASTIC"/>
    <property type="match status" value="1"/>
</dbReference>
<comment type="function">
    <text evidence="8">The alpha subunit is responsible for the aldol cleavage of indoleglycerol phosphate to indole and glyceraldehyde 3-phosphate.</text>
</comment>
<dbReference type="GO" id="GO:0004834">
    <property type="term" value="F:tryptophan synthase activity"/>
    <property type="evidence" value="ECO:0007669"/>
    <property type="project" value="UniProtKB-UniRule"/>
</dbReference>
<dbReference type="PROSITE" id="PS00167">
    <property type="entry name" value="TRP_SYNTHASE_ALPHA"/>
    <property type="match status" value="1"/>
</dbReference>
<feature type="active site" description="Proton acceptor" evidence="8">
    <location>
        <position position="34"/>
    </location>
</feature>
<dbReference type="CDD" id="cd04724">
    <property type="entry name" value="Tryptophan_synthase_alpha"/>
    <property type="match status" value="1"/>
</dbReference>
<comment type="caution">
    <text evidence="10">The sequence shown here is derived from an EMBL/GenBank/DDBJ whole genome shotgun (WGS) entry which is preliminary data.</text>
</comment>
<evidence type="ECO:0000256" key="3">
    <source>
        <dbReference type="ARBA" id="ARBA00022605"/>
    </source>
</evidence>
<evidence type="ECO:0000256" key="7">
    <source>
        <dbReference type="ARBA" id="ARBA00049047"/>
    </source>
</evidence>
<evidence type="ECO:0000313" key="11">
    <source>
        <dbReference type="Proteomes" id="UP000662618"/>
    </source>
</evidence>
<keyword evidence="6 8" id="KW-0456">Lyase</keyword>
<dbReference type="RefSeq" id="WP_162086617.1">
    <property type="nucleotide sequence ID" value="NZ_CAJIMS010000001.1"/>
</dbReference>
<evidence type="ECO:0000256" key="5">
    <source>
        <dbReference type="ARBA" id="ARBA00023141"/>
    </source>
</evidence>
<dbReference type="HAMAP" id="MF_00131">
    <property type="entry name" value="Trp_synth_alpha"/>
    <property type="match status" value="1"/>
</dbReference>
<comment type="subunit">
    <text evidence="2 8">Tetramer of two alpha and two beta chains.</text>
</comment>
<feature type="active site" description="Proton acceptor" evidence="8">
    <location>
        <position position="45"/>
    </location>
</feature>
<protein>
    <recommendedName>
        <fullName evidence="8">Tryptophan synthase alpha chain</fullName>
        <ecNumber evidence="8">4.2.1.20</ecNumber>
    </recommendedName>
</protein>
<keyword evidence="4 8" id="KW-0822">Tryptophan biosynthesis</keyword>
<evidence type="ECO:0000256" key="8">
    <source>
        <dbReference type="HAMAP-Rule" id="MF_00131"/>
    </source>
</evidence>